<sequence length="1374" mass="151048">MEPPHPLDIPKLSCLDQPISVFSLATMDAAVRKIEEDKALEEKRLAAAIAYVQAEKDKIAAIAKYGMFKPNGEPVPPPRWPYERTHVDRSKPWIEHLYDLAVSQATLPRQERFVSWAEGTGVLVLSKARFTEWLETMSSKSSNPWDAFRRNIQKMGIKFTRGKKDDRFEVKMDHPNLSNDLASVRKIHRPVQRSDAPDRRTAKTVDTARKVLALLLGAINAEKDKHPSKRAILWAETPRTVRVHKEAFHKHFLGGTAAGWRNFGKDVRRFGFVSEEEHRGPTDNGGWWRWTHFQFGQDSDLDEAAEAAGQFATDANRSAQTNSRRAKRRRGKLGDDEDDAVSDTPLKSARTSDNAVAGPSRARPSSFPSGGSGAELIDLSDMRESRSPSPAPARRHSTAVASPTPGAAVVAAASLSIPATGCTWNFPTCTYENHFDYGRCELPQLWRYVAEVDADVPGLYRQVNQAQSAVASPIYMDHFAHKFNQTTVSQPSVPYPPVTCLQAWIGSRVTIESPGGLVSFVRTVENLVERSGQLLILKHLVLAPGLFEGVSALWNTPNGHRQDHPARTDVDHGMARLLELLFSLETLCVTYTAPGERPGLRRHAECLNVQVIGHHHVIHCVPLANFAHQAVDFYTPTSPTRRRERNFDIFNVEIASDNSLADAMEANWEYLEGYGQYTGNSVIEHLKHDGASGVARDVASSLTPRFPVELDDDFSVKVIEYEHLQKRGGSFEDFANVAYALPLPHPDYQHGHDGDDEDGEPREGGNDNDLLQRAAPSAPFGDGLRADVIVWTEHHDPLKLRDAPGGFNSPASFDLRKVRFAPVPAENADVRTRLADALGQANALMHYRQAYAGAVAAKLDGIPARPISYSDTHGGCVRVSIAYQAFPLDAAAAIAELTELKSIKPSLVPITVDCQACESATYSHLNDLTYYLEMTQRQSRLCIFLQGWYAHRDQPLSPAPDFLAVIFDGEDADITTADVPALSLTIRVGGKYASADTSRMTRDLVPASNIGVNANINRWAQPIIFAISRSAASSPPSDTPPISRNGILVYLNKLARGLESAVRARQTEGKGIVGVTHLVEGDLCWQRRGREGTIHVRVVGLVCDEATAFVARKTREGDHRRHQATVSDTYDVIQEQLGGLWNNGGCCTLAHLLSWLAQDENAANTLYWTLCVFVEGEWLPISSCIHAGTKISPTALELVRRDPGSSLALKSVAFTDLNAGSATMLGTVNVANVRLPSTTASPVAPLAPHMEEVVKILWGLPIPPTSWAAVGLGDSFLEWGKRRGIPTLEALAALWHRGSDYRRENRLAIGESFKRGGQAVVSNIKSALDAPSTYNGPPPKRARRGRMVPPPFPWVAGPQPSTSTETEKEVKKPQ</sequence>
<evidence type="ECO:0000313" key="2">
    <source>
        <dbReference type="EMBL" id="RSH88051.1"/>
    </source>
</evidence>
<keyword evidence="3" id="KW-1185">Reference proteome</keyword>
<gene>
    <name evidence="2" type="ORF">EHS24_000576</name>
</gene>
<dbReference type="GeneID" id="39585119"/>
<comment type="caution">
    <text evidence="2">The sequence shown here is derived from an EMBL/GenBank/DDBJ whole genome shotgun (WGS) entry which is preliminary data.</text>
</comment>
<accession>A0A427YA66</accession>
<name>A0A427YA66_9TREE</name>
<feature type="region of interest" description="Disordered" evidence="1">
    <location>
        <begin position="311"/>
        <end position="402"/>
    </location>
</feature>
<feature type="region of interest" description="Disordered" evidence="1">
    <location>
        <begin position="745"/>
        <end position="778"/>
    </location>
</feature>
<evidence type="ECO:0000256" key="1">
    <source>
        <dbReference type="SAM" id="MobiDB-lite"/>
    </source>
</evidence>
<feature type="compositionally biased region" description="Polar residues" evidence="1">
    <location>
        <begin position="313"/>
        <end position="323"/>
    </location>
</feature>
<protein>
    <submittedName>
        <fullName evidence="2">Uncharacterized protein</fullName>
    </submittedName>
</protein>
<feature type="region of interest" description="Disordered" evidence="1">
    <location>
        <begin position="1330"/>
        <end position="1374"/>
    </location>
</feature>
<dbReference type="RefSeq" id="XP_028480259.1">
    <property type="nucleotide sequence ID" value="XM_028616402.1"/>
</dbReference>
<dbReference type="EMBL" id="RSCE01000001">
    <property type="protein sequence ID" value="RSH88051.1"/>
    <property type="molecule type" value="Genomic_DNA"/>
</dbReference>
<organism evidence="2 3">
    <name type="scientific">Apiotrichum porosum</name>
    <dbReference type="NCBI Taxonomy" id="105984"/>
    <lineage>
        <taxon>Eukaryota</taxon>
        <taxon>Fungi</taxon>
        <taxon>Dikarya</taxon>
        <taxon>Basidiomycota</taxon>
        <taxon>Agaricomycotina</taxon>
        <taxon>Tremellomycetes</taxon>
        <taxon>Trichosporonales</taxon>
        <taxon>Trichosporonaceae</taxon>
        <taxon>Apiotrichum</taxon>
    </lineage>
</organism>
<reference evidence="2 3" key="1">
    <citation type="submission" date="2018-11" db="EMBL/GenBank/DDBJ databases">
        <title>Genome sequence of Apiotrichum porosum DSM 27194.</title>
        <authorList>
            <person name="Aliyu H."/>
            <person name="Gorte O."/>
            <person name="Ochsenreither K."/>
        </authorList>
    </citation>
    <scope>NUCLEOTIDE SEQUENCE [LARGE SCALE GENOMIC DNA]</scope>
    <source>
        <strain evidence="2 3">DSM 27194</strain>
    </source>
</reference>
<evidence type="ECO:0000313" key="3">
    <source>
        <dbReference type="Proteomes" id="UP000279236"/>
    </source>
</evidence>
<feature type="compositionally biased region" description="Basic and acidic residues" evidence="1">
    <location>
        <begin position="1365"/>
        <end position="1374"/>
    </location>
</feature>
<dbReference type="Proteomes" id="UP000279236">
    <property type="component" value="Unassembled WGS sequence"/>
</dbReference>
<proteinExistence type="predicted"/>